<feature type="domain" description="VHS" evidence="2">
    <location>
        <begin position="17"/>
        <end position="135"/>
    </location>
</feature>
<feature type="region of interest" description="Disordered" evidence="1">
    <location>
        <begin position="331"/>
        <end position="441"/>
    </location>
</feature>
<dbReference type="GO" id="GO:0007034">
    <property type="term" value="P:vacuolar transport"/>
    <property type="evidence" value="ECO:0007669"/>
    <property type="project" value="UniProtKB-ARBA"/>
</dbReference>
<proteinExistence type="predicted"/>
<dbReference type="OrthoDB" id="10068368at2759"/>
<dbReference type="InterPro" id="IPR002014">
    <property type="entry name" value="VHS_dom"/>
</dbReference>
<dbReference type="InterPro" id="IPR038425">
    <property type="entry name" value="GAT_sf"/>
</dbReference>
<dbReference type="SUPFAM" id="SSF89009">
    <property type="entry name" value="GAT-like domain"/>
    <property type="match status" value="1"/>
</dbReference>
<feature type="compositionally biased region" description="Acidic residues" evidence="1">
    <location>
        <begin position="431"/>
        <end position="441"/>
    </location>
</feature>
<dbReference type="InterPro" id="IPR045007">
    <property type="entry name" value="LSB5"/>
</dbReference>
<dbReference type="GO" id="GO:0007015">
    <property type="term" value="P:actin filament organization"/>
    <property type="evidence" value="ECO:0007669"/>
    <property type="project" value="InterPro"/>
</dbReference>
<feature type="compositionally biased region" description="Basic and acidic residues" evidence="1">
    <location>
        <begin position="170"/>
        <end position="214"/>
    </location>
</feature>
<dbReference type="HOGENOM" id="CLU_036827_3_1_1"/>
<feature type="compositionally biased region" description="Basic and acidic residues" evidence="1">
    <location>
        <begin position="404"/>
        <end position="430"/>
    </location>
</feature>
<feature type="region of interest" description="Disordered" evidence="1">
    <location>
        <begin position="165"/>
        <end position="214"/>
    </location>
</feature>
<dbReference type="PANTHER" id="PTHR47789">
    <property type="entry name" value="LAS SEVENTEEN-BINDING PROTEIN 5"/>
    <property type="match status" value="1"/>
</dbReference>
<dbReference type="EMBL" id="KN833687">
    <property type="protein sequence ID" value="KIK30316.1"/>
    <property type="molecule type" value="Genomic_DNA"/>
</dbReference>
<reference evidence="4" key="2">
    <citation type="submission" date="2015-01" db="EMBL/GenBank/DDBJ databases">
        <title>Evolutionary Origins and Diversification of the Mycorrhizal Mutualists.</title>
        <authorList>
            <consortium name="DOE Joint Genome Institute"/>
            <consortium name="Mycorrhizal Genomics Consortium"/>
            <person name="Kohler A."/>
            <person name="Kuo A."/>
            <person name="Nagy L.G."/>
            <person name="Floudas D."/>
            <person name="Copeland A."/>
            <person name="Barry K.W."/>
            <person name="Cichocki N."/>
            <person name="Veneault-Fourrey C."/>
            <person name="LaButti K."/>
            <person name="Lindquist E.A."/>
            <person name="Lipzen A."/>
            <person name="Lundell T."/>
            <person name="Morin E."/>
            <person name="Murat C."/>
            <person name="Riley R."/>
            <person name="Ohm R."/>
            <person name="Sun H."/>
            <person name="Tunlid A."/>
            <person name="Henrissat B."/>
            <person name="Grigoriev I.V."/>
            <person name="Hibbett D.S."/>
            <person name="Martin F."/>
        </authorList>
    </citation>
    <scope>NUCLEOTIDE SEQUENCE [LARGE SCALE GENOMIC DNA]</scope>
    <source>
        <strain evidence="4">441</strain>
    </source>
</reference>
<accession>A0A0C9ZLI4</accession>
<dbReference type="GO" id="GO:0043130">
    <property type="term" value="F:ubiquitin binding"/>
    <property type="evidence" value="ECO:0007669"/>
    <property type="project" value="InterPro"/>
</dbReference>
<dbReference type="AlphaFoldDB" id="A0A0C9ZLI4"/>
<organism evidence="3 4">
    <name type="scientific">Pisolithus microcarpus 441</name>
    <dbReference type="NCBI Taxonomy" id="765257"/>
    <lineage>
        <taxon>Eukaryota</taxon>
        <taxon>Fungi</taxon>
        <taxon>Dikarya</taxon>
        <taxon>Basidiomycota</taxon>
        <taxon>Agaricomycotina</taxon>
        <taxon>Agaricomycetes</taxon>
        <taxon>Agaricomycetidae</taxon>
        <taxon>Boletales</taxon>
        <taxon>Sclerodermatineae</taxon>
        <taxon>Pisolithaceae</taxon>
        <taxon>Pisolithus</taxon>
    </lineage>
</organism>
<protein>
    <recommendedName>
        <fullName evidence="2">VHS domain-containing protein</fullName>
    </recommendedName>
</protein>
<keyword evidence="4" id="KW-1185">Reference proteome</keyword>
<dbReference type="GO" id="GO:0035091">
    <property type="term" value="F:phosphatidylinositol binding"/>
    <property type="evidence" value="ECO:0007669"/>
    <property type="project" value="InterPro"/>
</dbReference>
<dbReference type="GO" id="GO:0030479">
    <property type="term" value="C:actin cortical patch"/>
    <property type="evidence" value="ECO:0007669"/>
    <property type="project" value="TreeGrafter"/>
</dbReference>
<evidence type="ECO:0000259" key="2">
    <source>
        <dbReference type="PROSITE" id="PS50179"/>
    </source>
</evidence>
<dbReference type="PANTHER" id="PTHR47789:SF1">
    <property type="entry name" value="LAS SEVENTEEN-BINDING PROTEIN 5"/>
    <property type="match status" value="1"/>
</dbReference>
<dbReference type="SUPFAM" id="SSF48464">
    <property type="entry name" value="ENTH/VHS domain"/>
    <property type="match status" value="1"/>
</dbReference>
<name>A0A0C9ZLI4_9AGAM</name>
<dbReference type="Gene3D" id="1.20.58.160">
    <property type="match status" value="1"/>
</dbReference>
<dbReference type="GO" id="GO:0006897">
    <property type="term" value="P:endocytosis"/>
    <property type="evidence" value="ECO:0007669"/>
    <property type="project" value="InterPro"/>
</dbReference>
<evidence type="ECO:0000256" key="1">
    <source>
        <dbReference type="SAM" id="MobiDB-lite"/>
    </source>
</evidence>
<evidence type="ECO:0000313" key="3">
    <source>
        <dbReference type="EMBL" id="KIK30316.1"/>
    </source>
</evidence>
<dbReference type="Pfam" id="PF00790">
    <property type="entry name" value="VHS"/>
    <property type="match status" value="1"/>
</dbReference>
<dbReference type="PROSITE" id="PS50179">
    <property type="entry name" value="VHS"/>
    <property type="match status" value="1"/>
</dbReference>
<dbReference type="Proteomes" id="UP000054018">
    <property type="component" value="Unassembled WGS sequence"/>
</dbReference>
<dbReference type="Gene3D" id="1.25.40.90">
    <property type="match status" value="1"/>
</dbReference>
<dbReference type="STRING" id="765257.A0A0C9ZLI4"/>
<dbReference type="CDD" id="cd16980">
    <property type="entry name" value="VHS_Lsb5"/>
    <property type="match status" value="1"/>
</dbReference>
<dbReference type="GO" id="GO:0051666">
    <property type="term" value="P:actin cortical patch localization"/>
    <property type="evidence" value="ECO:0007669"/>
    <property type="project" value="TreeGrafter"/>
</dbReference>
<gene>
    <name evidence="3" type="ORF">PISMIDRAFT_645028</name>
</gene>
<dbReference type="SMART" id="SM00288">
    <property type="entry name" value="VHS"/>
    <property type="match status" value="1"/>
</dbReference>
<dbReference type="CDD" id="cd14232">
    <property type="entry name" value="GAT_LSB5"/>
    <property type="match status" value="1"/>
</dbReference>
<dbReference type="InterPro" id="IPR044103">
    <property type="entry name" value="GAT_LSB5"/>
</dbReference>
<sequence>MFESCLESSITQLVNLLTGQDHAKESYDDLPELASSISLQSKGPAEASRALRKKIKHGNSHQKYRALFILDVLMANGDQAFRTKCMDHQLVDALKQLASDSYTDSEVRGKLAKVLSGWSVQYKGDASLSHVASLYTQCEDLHRSSQHGSGTNRSDVDRMLQNAWLSSDGAEQKKKDKEAKEAKEAAKRKAKQENAEAKRKAEEEARRSKDQLRRRFDFDKEKPQIINSIANASQASSNLINAMKLVNPDEESVAANAHVKDCLEKAKVARKSIVRYIQLVENEEMIGTLIAANEQVIAAIQLYNDLATAAAPSKDCSANIRSGVEAMALHPSGRSTLQGPEEANNREHDRSNSVVHPDLEDLSFGSLGNEQGSLPPPMRPSTRHGSSDDDEWDQQRANLSDFSDFEREEPHEHDHAGPSSDTHRNEKSENVDDPFADPFAD</sequence>
<dbReference type="InterPro" id="IPR008942">
    <property type="entry name" value="ENTH_VHS"/>
</dbReference>
<reference evidence="3 4" key="1">
    <citation type="submission" date="2014-04" db="EMBL/GenBank/DDBJ databases">
        <authorList>
            <consortium name="DOE Joint Genome Institute"/>
            <person name="Kuo A."/>
            <person name="Kohler A."/>
            <person name="Costa M.D."/>
            <person name="Nagy L.G."/>
            <person name="Floudas D."/>
            <person name="Copeland A."/>
            <person name="Barry K.W."/>
            <person name="Cichocki N."/>
            <person name="Veneault-Fourrey C."/>
            <person name="LaButti K."/>
            <person name="Lindquist E.A."/>
            <person name="Lipzen A."/>
            <person name="Lundell T."/>
            <person name="Morin E."/>
            <person name="Murat C."/>
            <person name="Sun H."/>
            <person name="Tunlid A."/>
            <person name="Henrissat B."/>
            <person name="Grigoriev I.V."/>
            <person name="Hibbett D.S."/>
            <person name="Martin F."/>
            <person name="Nordberg H.P."/>
            <person name="Cantor M.N."/>
            <person name="Hua S.X."/>
        </authorList>
    </citation>
    <scope>NUCLEOTIDE SEQUENCE [LARGE SCALE GENOMIC DNA]</scope>
    <source>
        <strain evidence="3 4">441</strain>
    </source>
</reference>
<evidence type="ECO:0000313" key="4">
    <source>
        <dbReference type="Proteomes" id="UP000054018"/>
    </source>
</evidence>